<sequence length="2919" mass="325920">NSNRSEPEAQELRLRRFLRTSPVGLKPPLPPVNGTLGVRKGSVVMVPVNVDPESKPGEFVLKSLFANFTAFSERKIRIIMAEPLEKHLNRSLQRGEDPQFDQLISTMCSLAEYCLPSILRTLFDWYKRQNGLEDESHEYRPRANTKSKSDEQQKDYLLERRDLAIDFIFSLVLIEVLKQIPLHPLLDGLIQEVINLAFKHFKYKEGYLGPNTANMHIVADLYAEVVGVVAQSRFPAVRKRFMSELKELRQKEQSPYILQSTISLIMGVKFFRIKMYPVEDFEASFQFMQECAQYFLEVKDKDIKHSLAGLFVEILVPVAATVKNEVNVPCLRNFVESLYDTTLDLSSRKKHSLALYPLVTCLLCVSQKPLFLSRWYIFLNNCLSNLKNRDPKMARVALESLYRLLWVYMIRIKCESNTGTQSRLTSITSTLFPKGSRSVVPRDMPLNIFVKIIQFIAQEKLDFAMKEIIFDLLSVGKPAKAFSLNPERMNIGLRAFLVIADALQQKDGEPPMPNTGATLPSGNSLKKKKTYLSKTLTEEEAKLIGMSLYYSQVRKALDSILRHLDKEVGRCMMLTNVQMLNKEPEDMITGERKPKIDLFRTCVAAVPRILPDGMSKPELIDLLSRLTVHMDDELRLISQNSLQSLLLDFSDWREDVLFGYTHFLLREVQDTQQGLQDASVKLLLQLLTQWRLALQLQGKSRRGADVRSADRPPGPSSTKPSELHPHGSVLHAVEGLALLLLCSCQISTRKLAVGVLREIRCLFTALGRAEDDDKPMIDIMDQLSPAVMESFVHVAVSDSATLPLSHTVDLQWLVEWTARLVSSSYDVKSPSHVWIFAQCVKDPWVLCLHSFLRQEHLPKHCPVALGYAWPYAFTRLQLLLPLVDPNPVNAKKTSTAGSSESYTPLWRNYLILCLGVAKPSIMSPGHLRASTPEITATTPDGSVAYDNKVIGTPSVAWLLKQLVPLMRAESLEITESLVLGFGRTNALVFRELVEELHPLMKEALERRPENKKRRERRDLLRLQLLRIFELLADAGVISDSTNGALERDSLALGALFLEYVDLTRMLLEAENEKELDVLKDIRAHFSGMVANLIQCVPGEQLLWPRNVLVSKSPLNSYLQHIKYRPNVHRLGCEVVILLLELNPDQVNLFNWAVDRCFTGSYQLASGCFKAIATVCGNRNYPCDLITLLNLVLFKASDTSREIYEISMQLMQVLESKLCVYSKRMVEQKPGNILYGTHGPLPPLYSVNLAQLSHQLASMYPELTLPLFSEVSQRFPTTHPNGRQTMLSYLLPWLSNMELLDTGLLPPASSPCTPDEEQRTRAHVLGLSPCLRGNGWGSLQATSLVLNNLMFMTAKYGDEVPGPEMENAWNALVSNERWSNNVRVALQFLISLCGVSSDTTLLPYIKKVVVYLCRNNTIQTMEELLFELQQTEPVNPVVLHCDNPPFYRFAASNKGSVSHTGQRSPGPPRAPGGRVVDGDDGVGSGVVARAHNRLESRYSNSSGGSYEDEKTDLLPPYAGWVLSVLETNRPKPLPMPVNGGCWAPLVDYLPETITPRGPLHRCNIAVIFMTEMVVDHSVREDWALHLPLLLHALFLGLDHYRVEVFEHSKRLLLHLLIALSCNNNFQVRVHAAAATLQSDADLTHTHTKTPTHTPDFLREWQSSPAADSGLCSTSHSSSASLAGGSSTGGSVGHLPLVTPDDLDDLDEHPTETDEKTNKLIEFLATRAFGPLWVHEDITPKNPNSKSSEQLTNFLRHVISVFKESTSDFHLEQQLSDVALQTALCSSSRHYAGRSFQVFRALKQPINAHAVSDLLSRLVEVVGEHGDEVQGYVMEVLLTLESVVVNLAECLKNSDLMAALTRTSSPEFLPNDKLMNRKSTGMLNFPGPGFMGLSSQRHQRSYSVPKKFGDSAHHPNDPPRSATLDRIQASMGGAGEVEPVGRVLSDPAHVSHPSSILATVFWVAVSLMESDFEFEYQMSLRLVHKLLSKVPLDRAENRERLEKLQAQLRWSGFSGLQQLLLKGFTSQATFDQTLQLFCQLTPVSRVPVVDTSQAIGFPLNVLCLLPHLVQHFGHPSQFCKESAERIAQVCLVEKHTKLSHLAHVMTLYKTRSYTRDPFSWLSVVCRYLHEAFASVTLNMVTYMAELLDKGLPSMQQSLLQIIYCLLSHMDLTAVQVKQFNADVLKTIEKFVQTVHWKDALNILKLVVSRSASLVHPSYGQNQGDLSNLEVSRVWDGSAKALPGKTLDFTFDISETPVIGRRFDGLQGSGGREGKTRAMAVTRSTSSTSSGSNSTNVLVPVSWRRPQSSQKRTREKLVNVLSLCGQEVGLTKNPSVIFSSCGDLDLMEVRESGVSSEEGGTRDDTLDDTASEQQFRVFRDFDFLDVELEDGEGESMDNFNWGVRRRSLDSTELGDLLEESQHSGSTPSLGHEDAHDSDESSEEEESSTSQSLSHSQLTNPSPSEETNPTDSFLSTLSTSYDTSADPQSFSATTPGQAGARYDLGSLQVRQAESDGGVCGEDEDTQGHDDDLSLSNNELPQGSDCGESFTLELTGSQSLDLLLRDDADDLEDLGFPPPPSPFFSAILAAFQPMVCDDAEEAWRCHVNQLVTDSDGSCAVYTFHVFSSLFQNIQGKFCTLTTDAATYLGEGLRGIGSKFLRSSQMLTTCSDCPTIYIDADTIMSYGLLEKMKFSALELQEYLDTYNSREEAAIMWLRNCRDTFPRCPGDSVVTCQPGESEEKQLELCQRLYKLHFQLLLLFQSYCKLIGQVHAVSSVPELLNMSRELSDLKTSLQAAEAAVASDLELTFQSSEAAVQAILECLKNQEFTKAVRYIQESRRQWPGGVFGGGSESEVQTLLNAFFRHQTLGQTGTIALVGSRQDLSLICSKLLELNGEIREMIRRAQDYRVVTTYLPDSSASGTSL</sequence>
<dbReference type="Ensembl" id="ENSGMOT00000032788.1">
    <property type="protein sequence ID" value="ENSGMOP00000022734.1"/>
    <property type="gene ID" value="ENSGMOG00000005002.2"/>
</dbReference>
<accession>A0A8C4ZV80</accession>
<dbReference type="Pfam" id="PF19421">
    <property type="entry name" value="Fry_C"/>
    <property type="match status" value="1"/>
</dbReference>
<feature type="domain" description="Cell morphogenesis protein C-terminal" evidence="3">
    <location>
        <begin position="1957"/>
        <end position="2208"/>
    </location>
</feature>
<feature type="domain" description="Protein furry C-terminal" evidence="5">
    <location>
        <begin position="2235"/>
        <end position="2919"/>
    </location>
</feature>
<feature type="region of interest" description="Disordered" evidence="1">
    <location>
        <begin position="1453"/>
        <end position="1481"/>
    </location>
</feature>
<feature type="domain" description="Cell morphogenesis central region" evidence="4">
    <location>
        <begin position="1701"/>
        <end position="1821"/>
    </location>
</feature>
<evidence type="ECO:0000313" key="6">
    <source>
        <dbReference type="Ensembl" id="ENSGMOP00000022734.1"/>
    </source>
</evidence>
<dbReference type="InterPro" id="IPR025481">
    <property type="entry name" value="Cell_Morphogen_C"/>
</dbReference>
<feature type="domain" description="Cell morphogenesis central region" evidence="4">
    <location>
        <begin position="1140"/>
        <end position="1299"/>
    </location>
</feature>
<name>A0A8C4ZV80_GADMO</name>
<reference evidence="6" key="2">
    <citation type="submission" date="2025-09" db="UniProtKB">
        <authorList>
            <consortium name="Ensembl"/>
        </authorList>
    </citation>
    <scope>IDENTIFICATION</scope>
</reference>
<keyword evidence="7" id="KW-1185">Reference proteome</keyword>
<dbReference type="GO" id="GO:0030427">
    <property type="term" value="C:site of polarized growth"/>
    <property type="evidence" value="ECO:0007669"/>
    <property type="project" value="TreeGrafter"/>
</dbReference>
<feature type="region of interest" description="Disordered" evidence="1">
    <location>
        <begin position="1676"/>
        <end position="1713"/>
    </location>
</feature>
<dbReference type="Proteomes" id="UP000694546">
    <property type="component" value="Chromosome 7"/>
</dbReference>
<feature type="domain" description="Cell morphogenesis protein N-terminal" evidence="2">
    <location>
        <begin position="159"/>
        <end position="690"/>
    </location>
</feature>
<dbReference type="PANTHER" id="PTHR12295:SF29">
    <property type="entry name" value="PROTEIN FURRY HOMOLOG"/>
    <property type="match status" value="1"/>
</dbReference>
<dbReference type="InterPro" id="IPR039867">
    <property type="entry name" value="Furry/Tao3/Mor2"/>
</dbReference>
<proteinExistence type="predicted"/>
<feature type="region of interest" description="Disordered" evidence="1">
    <location>
        <begin position="703"/>
        <end position="725"/>
    </location>
</feature>
<dbReference type="InterPro" id="IPR045842">
    <property type="entry name" value="Fry_C"/>
</dbReference>
<dbReference type="Pfam" id="PF14222">
    <property type="entry name" value="MOR2-PAG1_N"/>
    <property type="match status" value="1"/>
</dbReference>
<dbReference type="GO" id="GO:0000902">
    <property type="term" value="P:cell morphogenesis"/>
    <property type="evidence" value="ECO:0007669"/>
    <property type="project" value="InterPro"/>
</dbReference>
<dbReference type="GO" id="GO:0031175">
    <property type="term" value="P:neuron projection development"/>
    <property type="evidence" value="ECO:0007669"/>
    <property type="project" value="TreeGrafter"/>
</dbReference>
<dbReference type="Pfam" id="PF14225">
    <property type="entry name" value="MOR2-PAG1_C"/>
    <property type="match status" value="1"/>
</dbReference>
<feature type="compositionally biased region" description="Polar residues" evidence="1">
    <location>
        <begin position="2456"/>
        <end position="2492"/>
    </location>
</feature>
<dbReference type="Pfam" id="PF14228">
    <property type="entry name" value="MOR2-PAG1_mid"/>
    <property type="match status" value="3"/>
</dbReference>
<evidence type="ECO:0000256" key="1">
    <source>
        <dbReference type="SAM" id="MobiDB-lite"/>
    </source>
</evidence>
<dbReference type="InterPro" id="IPR025614">
    <property type="entry name" value="Cell_morpho_N"/>
</dbReference>
<dbReference type="PANTHER" id="PTHR12295">
    <property type="entry name" value="FURRY-RELATED"/>
    <property type="match status" value="1"/>
</dbReference>
<protein>
    <submittedName>
        <fullName evidence="6">FRY microtubule binding protein</fullName>
    </submittedName>
</protein>
<evidence type="ECO:0000259" key="5">
    <source>
        <dbReference type="Pfam" id="PF19421"/>
    </source>
</evidence>
<reference evidence="6" key="1">
    <citation type="submission" date="2025-08" db="UniProtKB">
        <authorList>
            <consortium name="Ensembl"/>
        </authorList>
    </citation>
    <scope>IDENTIFICATION</scope>
</reference>
<dbReference type="InterPro" id="IPR029473">
    <property type="entry name" value="MOR2-PAG1_mid"/>
</dbReference>
<feature type="domain" description="Cell morphogenesis central region" evidence="4">
    <location>
        <begin position="1558"/>
        <end position="1620"/>
    </location>
</feature>
<evidence type="ECO:0000259" key="3">
    <source>
        <dbReference type="Pfam" id="PF14225"/>
    </source>
</evidence>
<feature type="region of interest" description="Disordered" evidence="1">
    <location>
        <begin position="2415"/>
        <end position="2537"/>
    </location>
</feature>
<evidence type="ECO:0000259" key="2">
    <source>
        <dbReference type="Pfam" id="PF14222"/>
    </source>
</evidence>
<evidence type="ECO:0000313" key="7">
    <source>
        <dbReference type="Proteomes" id="UP000694546"/>
    </source>
</evidence>
<dbReference type="GeneTree" id="ENSGT00610000086058"/>
<feature type="compositionally biased region" description="Low complexity" evidence="1">
    <location>
        <begin position="2444"/>
        <end position="2455"/>
    </location>
</feature>
<dbReference type="GO" id="GO:0005938">
    <property type="term" value="C:cell cortex"/>
    <property type="evidence" value="ECO:0007669"/>
    <property type="project" value="TreeGrafter"/>
</dbReference>
<evidence type="ECO:0000259" key="4">
    <source>
        <dbReference type="Pfam" id="PF14228"/>
    </source>
</evidence>
<feature type="region of interest" description="Disordered" evidence="1">
    <location>
        <begin position="2347"/>
        <end position="2368"/>
    </location>
</feature>
<organism evidence="6 7">
    <name type="scientific">Gadus morhua</name>
    <name type="common">Atlantic cod</name>
    <dbReference type="NCBI Taxonomy" id="8049"/>
    <lineage>
        <taxon>Eukaryota</taxon>
        <taxon>Metazoa</taxon>
        <taxon>Chordata</taxon>
        <taxon>Craniata</taxon>
        <taxon>Vertebrata</taxon>
        <taxon>Euteleostomi</taxon>
        <taxon>Actinopterygii</taxon>
        <taxon>Neopterygii</taxon>
        <taxon>Teleostei</taxon>
        <taxon>Neoteleostei</taxon>
        <taxon>Acanthomorphata</taxon>
        <taxon>Zeiogadaria</taxon>
        <taxon>Gadariae</taxon>
        <taxon>Gadiformes</taxon>
        <taxon>Gadoidei</taxon>
        <taxon>Gadidae</taxon>
        <taxon>Gadus</taxon>
    </lineage>
</organism>